<dbReference type="Pfam" id="PF00005">
    <property type="entry name" value="ABC_tran"/>
    <property type="match status" value="1"/>
</dbReference>
<dbReference type="InterPro" id="IPR003593">
    <property type="entry name" value="AAA+_ATPase"/>
</dbReference>
<dbReference type="Gene3D" id="3.40.50.300">
    <property type="entry name" value="P-loop containing nucleotide triphosphate hydrolases"/>
    <property type="match status" value="1"/>
</dbReference>
<evidence type="ECO:0000313" key="10">
    <source>
        <dbReference type="EMBL" id="MBG9375718.1"/>
    </source>
</evidence>
<keyword evidence="8" id="KW-0472">Membrane</keyword>
<keyword evidence="7" id="KW-0406">Ion transport</keyword>
<name>A0A931GW11_9BACT</name>
<comment type="caution">
    <text evidence="10">The sequence shown here is derived from an EMBL/GenBank/DDBJ whole genome shotgun (WGS) entry which is preliminary data.</text>
</comment>
<accession>A0A931GW11</accession>
<dbReference type="InterPro" id="IPR003439">
    <property type="entry name" value="ABC_transporter-like_ATP-bd"/>
</dbReference>
<reference evidence="10" key="1">
    <citation type="submission" date="2020-11" db="EMBL/GenBank/DDBJ databases">
        <title>Bacterial whole genome sequence for Panacibacter sp. DH6.</title>
        <authorList>
            <person name="Le V."/>
            <person name="Ko S."/>
            <person name="Ahn C.-Y."/>
            <person name="Oh H.-M."/>
        </authorList>
    </citation>
    <scope>NUCLEOTIDE SEQUENCE</scope>
    <source>
        <strain evidence="10">DH6</strain>
    </source>
</reference>
<keyword evidence="4" id="KW-0547">Nucleotide-binding</keyword>
<dbReference type="GO" id="GO:0016887">
    <property type="term" value="F:ATP hydrolysis activity"/>
    <property type="evidence" value="ECO:0007669"/>
    <property type="project" value="InterPro"/>
</dbReference>
<proteinExistence type="predicted"/>
<dbReference type="AlphaFoldDB" id="A0A931GW11"/>
<dbReference type="EMBL" id="JADWYR010000001">
    <property type="protein sequence ID" value="MBG9375718.1"/>
    <property type="molecule type" value="Genomic_DNA"/>
</dbReference>
<evidence type="ECO:0000256" key="7">
    <source>
        <dbReference type="ARBA" id="ARBA00023065"/>
    </source>
</evidence>
<protein>
    <submittedName>
        <fullName evidence="10">ABC transporter ATP-binding protein</fullName>
    </submittedName>
</protein>
<evidence type="ECO:0000256" key="1">
    <source>
        <dbReference type="ARBA" id="ARBA00022448"/>
    </source>
</evidence>
<evidence type="ECO:0000256" key="8">
    <source>
        <dbReference type="ARBA" id="ARBA00023136"/>
    </source>
</evidence>
<evidence type="ECO:0000313" key="11">
    <source>
        <dbReference type="Proteomes" id="UP000628448"/>
    </source>
</evidence>
<dbReference type="GO" id="GO:0005524">
    <property type="term" value="F:ATP binding"/>
    <property type="evidence" value="ECO:0007669"/>
    <property type="project" value="UniProtKB-KW"/>
</dbReference>
<evidence type="ECO:0000259" key="9">
    <source>
        <dbReference type="PROSITE" id="PS50893"/>
    </source>
</evidence>
<keyword evidence="11" id="KW-1185">Reference proteome</keyword>
<dbReference type="PROSITE" id="PS50893">
    <property type="entry name" value="ABC_TRANSPORTER_2"/>
    <property type="match status" value="1"/>
</dbReference>
<dbReference type="Proteomes" id="UP000628448">
    <property type="component" value="Unassembled WGS sequence"/>
</dbReference>
<keyword evidence="5 10" id="KW-0067">ATP-binding</keyword>
<keyword evidence="6" id="KW-0408">Iron</keyword>
<keyword evidence="3" id="KW-0410">Iron transport</keyword>
<organism evidence="10 11">
    <name type="scientific">Panacibacter microcysteis</name>
    <dbReference type="NCBI Taxonomy" id="2793269"/>
    <lineage>
        <taxon>Bacteria</taxon>
        <taxon>Pseudomonadati</taxon>
        <taxon>Bacteroidota</taxon>
        <taxon>Chitinophagia</taxon>
        <taxon>Chitinophagales</taxon>
        <taxon>Chitinophagaceae</taxon>
        <taxon>Panacibacter</taxon>
    </lineage>
</organism>
<dbReference type="CDD" id="cd03259">
    <property type="entry name" value="ABC_Carb_Solutes_like"/>
    <property type="match status" value="1"/>
</dbReference>
<dbReference type="RefSeq" id="WP_196989754.1">
    <property type="nucleotide sequence ID" value="NZ_JADWYR010000001.1"/>
</dbReference>
<feature type="domain" description="ABC transporter" evidence="9">
    <location>
        <begin position="1"/>
        <end position="234"/>
    </location>
</feature>
<dbReference type="PROSITE" id="PS00211">
    <property type="entry name" value="ABC_TRANSPORTER_1"/>
    <property type="match status" value="1"/>
</dbReference>
<evidence type="ECO:0000256" key="3">
    <source>
        <dbReference type="ARBA" id="ARBA00022496"/>
    </source>
</evidence>
<evidence type="ECO:0000256" key="2">
    <source>
        <dbReference type="ARBA" id="ARBA00022475"/>
    </source>
</evidence>
<evidence type="ECO:0000256" key="6">
    <source>
        <dbReference type="ARBA" id="ARBA00023004"/>
    </source>
</evidence>
<dbReference type="SUPFAM" id="SSF52540">
    <property type="entry name" value="P-loop containing nucleoside triphosphate hydrolases"/>
    <property type="match status" value="1"/>
</dbReference>
<dbReference type="InterPro" id="IPR027417">
    <property type="entry name" value="P-loop_NTPase"/>
</dbReference>
<dbReference type="PANTHER" id="PTHR42781">
    <property type="entry name" value="SPERMIDINE/PUTRESCINE IMPORT ATP-BINDING PROTEIN POTA"/>
    <property type="match status" value="1"/>
</dbReference>
<evidence type="ECO:0000256" key="5">
    <source>
        <dbReference type="ARBA" id="ARBA00022840"/>
    </source>
</evidence>
<dbReference type="PANTHER" id="PTHR42781:SF4">
    <property type="entry name" value="SPERMIDINE_PUTRESCINE IMPORT ATP-BINDING PROTEIN POTA"/>
    <property type="match status" value="1"/>
</dbReference>
<dbReference type="GO" id="GO:0015408">
    <property type="term" value="F:ABC-type ferric iron transporter activity"/>
    <property type="evidence" value="ECO:0007669"/>
    <property type="project" value="InterPro"/>
</dbReference>
<sequence length="283" mass="31383">MIEFSLQKKLHAANGNMHLDVHYKLREGAFIGVYGPSGSGKTSLLRMLAGFLTPDAGYIKVGNDYWFQHATGSSMPPQKRSIGFVFQDYALFPNMTVKENLYYALDKQTQPAIADELLALVELEQFAHRKIQTLSGGQKQRVALARALVRKPQLLLLDEPLSALDTDLRERLQSLIYSLHKQFNLTTILVSHDIGEIARMADEILFIKEGKIARHGKTADVFSATNTGNKIAATVIHTTPETLQILIGKDIITIPVTLAQGALPEKGSTVYLDFESLHISPEK</sequence>
<dbReference type="InterPro" id="IPR017871">
    <property type="entry name" value="ABC_transporter-like_CS"/>
</dbReference>
<dbReference type="GO" id="GO:0016020">
    <property type="term" value="C:membrane"/>
    <property type="evidence" value="ECO:0007669"/>
    <property type="project" value="InterPro"/>
</dbReference>
<keyword evidence="2" id="KW-1003">Cell membrane</keyword>
<dbReference type="InterPro" id="IPR015853">
    <property type="entry name" value="ABC_transpr_FbpC"/>
</dbReference>
<evidence type="ECO:0000256" key="4">
    <source>
        <dbReference type="ARBA" id="ARBA00022741"/>
    </source>
</evidence>
<gene>
    <name evidence="10" type="ORF">I5907_05700</name>
</gene>
<dbReference type="InterPro" id="IPR050093">
    <property type="entry name" value="ABC_SmlMolc_Importer"/>
</dbReference>
<dbReference type="SMART" id="SM00382">
    <property type="entry name" value="AAA"/>
    <property type="match status" value="1"/>
</dbReference>
<keyword evidence="1" id="KW-0813">Transport</keyword>